<dbReference type="GO" id="GO:0005886">
    <property type="term" value="C:plasma membrane"/>
    <property type="evidence" value="ECO:0007669"/>
    <property type="project" value="UniProtKB-SubCell"/>
</dbReference>
<comment type="function">
    <text evidence="11">Catalyzes the prenylation of para-hydroxybenzoate (PHB) with an all-trans polyprenyl group. Mediates the second step in the final reaction sequence of ubiquinone-8 (UQ-8) biosynthesis, which is the condensation of the polyisoprenoid side chain with PHB, generating the first membrane-bound Q intermediate 3-octaprenyl-4-hydroxybenzoate.</text>
</comment>
<feature type="transmembrane region" description="Helical" evidence="11">
    <location>
        <begin position="218"/>
        <end position="244"/>
    </location>
</feature>
<feature type="transmembrane region" description="Helical" evidence="11">
    <location>
        <begin position="164"/>
        <end position="186"/>
    </location>
</feature>
<dbReference type="Gene3D" id="1.20.120.1780">
    <property type="entry name" value="UbiA prenyltransferase"/>
    <property type="match status" value="1"/>
</dbReference>
<dbReference type="PANTHER" id="PTHR11048">
    <property type="entry name" value="PRENYLTRANSFERASES"/>
    <property type="match status" value="1"/>
</dbReference>
<comment type="subcellular location">
    <subcellularLocation>
        <location evidence="11">Cell inner membrane</location>
        <topology evidence="11">Multi-pass membrane protein</topology>
    </subcellularLocation>
    <subcellularLocation>
        <location evidence="2">Membrane</location>
        <topology evidence="2">Multi-pass membrane protein</topology>
    </subcellularLocation>
</comment>
<feature type="transmembrane region" description="Helical" evidence="11">
    <location>
        <begin position="96"/>
        <end position="129"/>
    </location>
</feature>
<evidence type="ECO:0000256" key="4">
    <source>
        <dbReference type="ARBA" id="ARBA00022475"/>
    </source>
</evidence>
<sequence>MIIKIKKIYKLARLDKPIGIYLLLWPSLLGLLLGGVHTGSIDIMNYLIVIIGSILVRSCGCVINDISDYKFDKYVKRTAERPLATGEITLKEAWSFFIILSCLSLALLLTTSILTIKIALFFAFLIVIYPLTKRFFLAPQFILGITFGSGTIISYSLQADVFSLSLLILYIAVIIWVISFDTVYALEDLEDDKKIGIYSTPILWGDSTILISRSLHCIFYVLLGIIAIVNNFSMYFIFTMLILIYFHYEQVKLINKKNYLDAFKYNSKIGFIAFVGFAVEILIL</sequence>
<evidence type="ECO:0000256" key="1">
    <source>
        <dbReference type="ARBA" id="ARBA00001946"/>
    </source>
</evidence>
<evidence type="ECO:0000313" key="12">
    <source>
        <dbReference type="EMBL" id="RZO23289.1"/>
    </source>
</evidence>
<dbReference type="UniPathway" id="UPA00232"/>
<feature type="transmembrane region" description="Helical" evidence="11">
    <location>
        <begin position="265"/>
        <end position="283"/>
    </location>
</feature>
<keyword evidence="10 11" id="KW-0472">Membrane</keyword>
<keyword evidence="4 11" id="KW-1003">Cell membrane</keyword>
<keyword evidence="7 11" id="KW-0831">Ubiquinone biosynthesis</keyword>
<evidence type="ECO:0000256" key="8">
    <source>
        <dbReference type="ARBA" id="ARBA00022692"/>
    </source>
</evidence>
<proteinExistence type="inferred from homology"/>
<dbReference type="GO" id="GO:0006744">
    <property type="term" value="P:ubiquinone biosynthetic process"/>
    <property type="evidence" value="ECO:0007669"/>
    <property type="project" value="UniProtKB-UniRule"/>
</dbReference>
<evidence type="ECO:0000256" key="2">
    <source>
        <dbReference type="ARBA" id="ARBA00004141"/>
    </source>
</evidence>
<evidence type="ECO:0000256" key="7">
    <source>
        <dbReference type="ARBA" id="ARBA00022688"/>
    </source>
</evidence>
<name>A0A520MQ05_9GAMM</name>
<feature type="transmembrane region" description="Helical" evidence="11">
    <location>
        <begin position="43"/>
        <end position="63"/>
    </location>
</feature>
<keyword evidence="9 11" id="KW-1133">Transmembrane helix</keyword>
<protein>
    <recommendedName>
        <fullName evidence="11">4-hydroxybenzoate octaprenyltransferase</fullName>
        <ecNumber evidence="11">2.5.1.39</ecNumber>
    </recommendedName>
    <alternativeName>
        <fullName evidence="11">4-HB polyprenyltransferase</fullName>
    </alternativeName>
</protein>
<evidence type="ECO:0000256" key="11">
    <source>
        <dbReference type="HAMAP-Rule" id="MF_01635"/>
    </source>
</evidence>
<dbReference type="PROSITE" id="PS00943">
    <property type="entry name" value="UBIA"/>
    <property type="match status" value="1"/>
</dbReference>
<evidence type="ECO:0000256" key="9">
    <source>
        <dbReference type="ARBA" id="ARBA00022989"/>
    </source>
</evidence>
<evidence type="ECO:0000313" key="13">
    <source>
        <dbReference type="Proteomes" id="UP000315782"/>
    </source>
</evidence>
<evidence type="ECO:0000256" key="10">
    <source>
        <dbReference type="ARBA" id="ARBA00023136"/>
    </source>
</evidence>
<dbReference type="GO" id="GO:0008412">
    <property type="term" value="F:4-hydroxybenzoate polyprenyltransferase activity"/>
    <property type="evidence" value="ECO:0007669"/>
    <property type="project" value="UniProtKB-UniRule"/>
</dbReference>
<dbReference type="Pfam" id="PF01040">
    <property type="entry name" value="UbiA"/>
    <property type="match status" value="1"/>
</dbReference>
<keyword evidence="8 11" id="KW-0812">Transmembrane</keyword>
<dbReference type="FunFam" id="1.20.120.1780:FF:000001">
    <property type="entry name" value="4-hydroxybenzoate octaprenyltransferase"/>
    <property type="match status" value="1"/>
</dbReference>
<evidence type="ECO:0000256" key="6">
    <source>
        <dbReference type="ARBA" id="ARBA00022679"/>
    </source>
</evidence>
<reference evidence="12 13" key="1">
    <citation type="submission" date="2019-02" db="EMBL/GenBank/DDBJ databases">
        <title>Prokaryotic population dynamics and viral predation in marine succession experiment using metagenomics: the confinement effect.</title>
        <authorList>
            <person name="Haro-Moreno J.M."/>
            <person name="Rodriguez-Valera F."/>
            <person name="Lopez-Perez M."/>
        </authorList>
    </citation>
    <scope>NUCLEOTIDE SEQUENCE [LARGE SCALE GENOMIC DNA]</scope>
    <source>
        <strain evidence="12">MED-G163</strain>
    </source>
</reference>
<feature type="transmembrane region" description="Helical" evidence="11">
    <location>
        <begin position="20"/>
        <end position="37"/>
    </location>
</feature>
<dbReference type="PANTHER" id="PTHR11048:SF28">
    <property type="entry name" value="4-HYDROXYBENZOATE POLYPRENYLTRANSFERASE, MITOCHONDRIAL"/>
    <property type="match status" value="1"/>
</dbReference>
<dbReference type="InterPro" id="IPR039653">
    <property type="entry name" value="Prenyltransferase"/>
</dbReference>
<feature type="transmembrane region" description="Helical" evidence="11">
    <location>
        <begin position="135"/>
        <end position="157"/>
    </location>
</feature>
<dbReference type="CDD" id="cd13959">
    <property type="entry name" value="PT_UbiA_COQ2"/>
    <property type="match status" value="1"/>
</dbReference>
<dbReference type="InterPro" id="IPR000537">
    <property type="entry name" value="UbiA_prenyltransferase"/>
</dbReference>
<comment type="catalytic activity">
    <reaction evidence="11">
        <text>all-trans-octaprenyl diphosphate + 4-hydroxybenzoate = 4-hydroxy-3-(all-trans-octaprenyl)benzoate + diphosphate</text>
        <dbReference type="Rhea" id="RHEA:27782"/>
        <dbReference type="ChEBI" id="CHEBI:1617"/>
        <dbReference type="ChEBI" id="CHEBI:17879"/>
        <dbReference type="ChEBI" id="CHEBI:33019"/>
        <dbReference type="ChEBI" id="CHEBI:57711"/>
        <dbReference type="EC" id="2.5.1.39"/>
    </reaction>
</comment>
<comment type="pathway">
    <text evidence="11">Cofactor biosynthesis; ubiquinone biosynthesis.</text>
</comment>
<dbReference type="InterPro" id="IPR030470">
    <property type="entry name" value="UbiA_prenylTrfase_CS"/>
</dbReference>
<organism evidence="12 13">
    <name type="scientific">SAR86 cluster bacterium</name>
    <dbReference type="NCBI Taxonomy" id="2030880"/>
    <lineage>
        <taxon>Bacteria</taxon>
        <taxon>Pseudomonadati</taxon>
        <taxon>Pseudomonadota</taxon>
        <taxon>Gammaproteobacteria</taxon>
        <taxon>SAR86 cluster</taxon>
    </lineage>
</organism>
<keyword evidence="6 11" id="KW-0808">Transferase</keyword>
<evidence type="ECO:0000256" key="5">
    <source>
        <dbReference type="ARBA" id="ARBA00022519"/>
    </source>
</evidence>
<dbReference type="EMBL" id="SHBI01000001">
    <property type="protein sequence ID" value="RZO23289.1"/>
    <property type="molecule type" value="Genomic_DNA"/>
</dbReference>
<dbReference type="InterPro" id="IPR006370">
    <property type="entry name" value="HB_polyprenyltransferase-like"/>
</dbReference>
<gene>
    <name evidence="11" type="primary">ubiA</name>
    <name evidence="12" type="ORF">EVA96_00550</name>
</gene>
<accession>A0A520MQ05</accession>
<keyword evidence="5 11" id="KW-0997">Cell inner membrane</keyword>
<keyword evidence="11" id="KW-0460">Magnesium</keyword>
<dbReference type="Proteomes" id="UP000315782">
    <property type="component" value="Unassembled WGS sequence"/>
</dbReference>
<dbReference type="Gene3D" id="1.10.357.140">
    <property type="entry name" value="UbiA prenyltransferase"/>
    <property type="match status" value="1"/>
</dbReference>
<comment type="similarity">
    <text evidence="3 11">Belongs to the UbiA prenyltransferase family.</text>
</comment>
<evidence type="ECO:0000256" key="3">
    <source>
        <dbReference type="ARBA" id="ARBA00005985"/>
    </source>
</evidence>
<dbReference type="EC" id="2.5.1.39" evidence="11"/>
<dbReference type="InterPro" id="IPR044878">
    <property type="entry name" value="UbiA_sf"/>
</dbReference>
<dbReference type="AlphaFoldDB" id="A0A520MQ05"/>
<comment type="cofactor">
    <cofactor evidence="1 11">
        <name>Mg(2+)</name>
        <dbReference type="ChEBI" id="CHEBI:18420"/>
    </cofactor>
</comment>
<dbReference type="HAMAP" id="MF_01635">
    <property type="entry name" value="UbiA"/>
    <property type="match status" value="1"/>
</dbReference>
<comment type="caution">
    <text evidence="12">The sequence shown here is derived from an EMBL/GenBank/DDBJ whole genome shotgun (WGS) entry which is preliminary data.</text>
</comment>